<keyword evidence="4" id="KW-1185">Reference proteome</keyword>
<sequence length="161" mass="17090">MATQPYSHSTAAAVHPSEAANYAPDLNAPRSLRRDVGAQAFIWLAWAAAAAFWAMGMTAFFGILESIGTNPQAPQGGADVGGVGWFMTTVIGVAVLGIAMAYGAVRYSTRDKSKDPMTERATAALYDTIADEGGEDLTSRSPEARSPQERDAYRASQSDLR</sequence>
<keyword evidence="2" id="KW-1133">Transmembrane helix</keyword>
<accession>A0A328AEC5</accession>
<dbReference type="EMBL" id="QFYR01000002">
    <property type="protein sequence ID" value="RAK52837.1"/>
    <property type="molecule type" value="Genomic_DNA"/>
</dbReference>
<comment type="caution">
    <text evidence="3">The sequence shown here is derived from an EMBL/GenBank/DDBJ whole genome shotgun (WGS) entry which is preliminary data.</text>
</comment>
<protein>
    <submittedName>
        <fullName evidence="3">Uncharacterized protein</fullName>
    </submittedName>
</protein>
<dbReference type="Proteomes" id="UP000249725">
    <property type="component" value="Unassembled WGS sequence"/>
</dbReference>
<name>A0A328AEC5_9CAUL</name>
<feature type="transmembrane region" description="Helical" evidence="2">
    <location>
        <begin position="83"/>
        <end position="105"/>
    </location>
</feature>
<feature type="transmembrane region" description="Helical" evidence="2">
    <location>
        <begin position="40"/>
        <end position="63"/>
    </location>
</feature>
<dbReference type="RefSeq" id="WP_111515122.1">
    <property type="nucleotide sequence ID" value="NZ_QFYR01000002.1"/>
</dbReference>
<feature type="region of interest" description="Disordered" evidence="1">
    <location>
        <begin position="129"/>
        <end position="161"/>
    </location>
</feature>
<evidence type="ECO:0000313" key="3">
    <source>
        <dbReference type="EMBL" id="RAK52837.1"/>
    </source>
</evidence>
<evidence type="ECO:0000313" key="4">
    <source>
        <dbReference type="Proteomes" id="UP000249725"/>
    </source>
</evidence>
<keyword evidence="2" id="KW-0472">Membrane</keyword>
<gene>
    <name evidence="3" type="ORF">DJ018_11695</name>
</gene>
<proteinExistence type="predicted"/>
<feature type="compositionally biased region" description="Basic and acidic residues" evidence="1">
    <location>
        <begin position="142"/>
        <end position="153"/>
    </location>
</feature>
<dbReference type="OrthoDB" id="9978054at2"/>
<organism evidence="3 4">
    <name type="scientific">Phenylobacterium deserti</name>
    <dbReference type="NCBI Taxonomy" id="1914756"/>
    <lineage>
        <taxon>Bacteria</taxon>
        <taxon>Pseudomonadati</taxon>
        <taxon>Pseudomonadota</taxon>
        <taxon>Alphaproteobacteria</taxon>
        <taxon>Caulobacterales</taxon>
        <taxon>Caulobacteraceae</taxon>
        <taxon>Phenylobacterium</taxon>
    </lineage>
</organism>
<reference evidence="4" key="1">
    <citation type="submission" date="2018-05" db="EMBL/GenBank/DDBJ databases">
        <authorList>
            <person name="Li X."/>
        </authorList>
    </citation>
    <scope>NUCLEOTIDE SEQUENCE [LARGE SCALE GENOMIC DNA]</scope>
    <source>
        <strain evidence="4">YIM 73061</strain>
    </source>
</reference>
<keyword evidence="2" id="KW-0812">Transmembrane</keyword>
<evidence type="ECO:0000256" key="2">
    <source>
        <dbReference type="SAM" id="Phobius"/>
    </source>
</evidence>
<dbReference type="AlphaFoldDB" id="A0A328AEC5"/>
<evidence type="ECO:0000256" key="1">
    <source>
        <dbReference type="SAM" id="MobiDB-lite"/>
    </source>
</evidence>